<reference evidence="6 7" key="1">
    <citation type="submission" date="2020-05" db="EMBL/GenBank/DDBJ databases">
        <title>Azospirillum oleiclasticum sp. nov, a nitrogen-fixing and heavy crude oil-emulsifying bacterium isolated from the crude oil of Yumen Oilfield.</title>
        <authorList>
            <person name="Wu D."/>
            <person name="Cai M."/>
            <person name="Zhang X."/>
        </authorList>
    </citation>
    <scope>NUCLEOTIDE SEQUENCE [LARGE SCALE GENOMIC DNA]</scope>
    <source>
        <strain evidence="6 7">ROY-1-1-2</strain>
    </source>
</reference>
<evidence type="ECO:0000256" key="3">
    <source>
        <dbReference type="ARBA" id="ARBA00023163"/>
    </source>
</evidence>
<dbReference type="PROSITE" id="PS51063">
    <property type="entry name" value="HTH_CRP_2"/>
    <property type="match status" value="1"/>
</dbReference>
<comment type="caution">
    <text evidence="6">The sequence shown here is derived from an EMBL/GenBank/DDBJ whole genome shotgun (WGS) entry which is preliminary data.</text>
</comment>
<dbReference type="InterPro" id="IPR012318">
    <property type="entry name" value="HTH_CRP"/>
</dbReference>
<keyword evidence="7" id="KW-1185">Reference proteome</keyword>
<dbReference type="SMART" id="SM00100">
    <property type="entry name" value="cNMP"/>
    <property type="match status" value="1"/>
</dbReference>
<dbReference type="InterPro" id="IPR036388">
    <property type="entry name" value="WH-like_DNA-bd_sf"/>
</dbReference>
<proteinExistence type="predicted"/>
<dbReference type="Pfam" id="PF13545">
    <property type="entry name" value="HTH_Crp_2"/>
    <property type="match status" value="1"/>
</dbReference>
<dbReference type="SUPFAM" id="SSF51206">
    <property type="entry name" value="cAMP-binding domain-like"/>
    <property type="match status" value="1"/>
</dbReference>
<gene>
    <name evidence="6" type="ORF">HND93_20680</name>
</gene>
<dbReference type="InterPro" id="IPR036390">
    <property type="entry name" value="WH_DNA-bd_sf"/>
</dbReference>
<name>A0ABX2TDK1_9PROT</name>
<dbReference type="RefSeq" id="WP_180283917.1">
    <property type="nucleotide sequence ID" value="NZ_JABFDB010000016.1"/>
</dbReference>
<dbReference type="EMBL" id="JABFDB010000016">
    <property type="protein sequence ID" value="NYZ22137.1"/>
    <property type="molecule type" value="Genomic_DNA"/>
</dbReference>
<dbReference type="Proteomes" id="UP000584642">
    <property type="component" value="Unassembled WGS sequence"/>
</dbReference>
<keyword evidence="3" id="KW-0804">Transcription</keyword>
<sequence length="266" mass="28998">MPTNCQSCPVRRDGLCASIADEQLSMMVGLKRPPRTIHAGANVFLEGEQNDLVYIIRRGWAVASTLHENGRRQVLRFAMPSNLVGFATRSDGSMPCTVEAVTELIVCPIPRRKLLQLCQEVPTLALCIASQFATETITDWQLLGALGTCNAAERIARLFLTLCNLQRREDASNTPDLVLPISQTIIADATGLTAVHVCRTLKEMRLAGLLTFAKGRLRVLDWARLARLAEMKDVAVAPLSHALAIRQRGRPARAGWAGPIGADLAP</sequence>
<dbReference type="PROSITE" id="PS50042">
    <property type="entry name" value="CNMP_BINDING_3"/>
    <property type="match status" value="1"/>
</dbReference>
<dbReference type="Gene3D" id="2.60.120.10">
    <property type="entry name" value="Jelly Rolls"/>
    <property type="match status" value="1"/>
</dbReference>
<feature type="domain" description="Cyclic nucleotide-binding" evidence="4">
    <location>
        <begin position="15"/>
        <end position="135"/>
    </location>
</feature>
<keyword evidence="1" id="KW-0805">Transcription regulation</keyword>
<dbReference type="InterPro" id="IPR000595">
    <property type="entry name" value="cNMP-bd_dom"/>
</dbReference>
<keyword evidence="2" id="KW-0238">DNA-binding</keyword>
<evidence type="ECO:0000259" key="5">
    <source>
        <dbReference type="PROSITE" id="PS51063"/>
    </source>
</evidence>
<protein>
    <submittedName>
        <fullName evidence="6">Crp/Fnr family transcriptional regulator</fullName>
    </submittedName>
</protein>
<dbReference type="CDD" id="cd00038">
    <property type="entry name" value="CAP_ED"/>
    <property type="match status" value="1"/>
</dbReference>
<evidence type="ECO:0000313" key="7">
    <source>
        <dbReference type="Proteomes" id="UP000584642"/>
    </source>
</evidence>
<dbReference type="InterPro" id="IPR018490">
    <property type="entry name" value="cNMP-bd_dom_sf"/>
</dbReference>
<evidence type="ECO:0000256" key="2">
    <source>
        <dbReference type="ARBA" id="ARBA00023125"/>
    </source>
</evidence>
<dbReference type="Pfam" id="PF00027">
    <property type="entry name" value="cNMP_binding"/>
    <property type="match status" value="1"/>
</dbReference>
<accession>A0ABX2TDK1</accession>
<dbReference type="InterPro" id="IPR014710">
    <property type="entry name" value="RmlC-like_jellyroll"/>
</dbReference>
<dbReference type="SUPFAM" id="SSF46785">
    <property type="entry name" value="Winged helix' DNA-binding domain"/>
    <property type="match status" value="1"/>
</dbReference>
<feature type="domain" description="HTH crp-type" evidence="5">
    <location>
        <begin position="149"/>
        <end position="223"/>
    </location>
</feature>
<dbReference type="SMART" id="SM00419">
    <property type="entry name" value="HTH_CRP"/>
    <property type="match status" value="1"/>
</dbReference>
<organism evidence="6 7">
    <name type="scientific">Azospirillum oleiclasticum</name>
    <dbReference type="NCBI Taxonomy" id="2735135"/>
    <lineage>
        <taxon>Bacteria</taxon>
        <taxon>Pseudomonadati</taxon>
        <taxon>Pseudomonadota</taxon>
        <taxon>Alphaproteobacteria</taxon>
        <taxon>Rhodospirillales</taxon>
        <taxon>Azospirillaceae</taxon>
        <taxon>Azospirillum</taxon>
    </lineage>
</organism>
<evidence type="ECO:0000313" key="6">
    <source>
        <dbReference type="EMBL" id="NYZ22137.1"/>
    </source>
</evidence>
<evidence type="ECO:0000256" key="1">
    <source>
        <dbReference type="ARBA" id="ARBA00023015"/>
    </source>
</evidence>
<evidence type="ECO:0000259" key="4">
    <source>
        <dbReference type="PROSITE" id="PS50042"/>
    </source>
</evidence>
<dbReference type="Gene3D" id="1.10.10.10">
    <property type="entry name" value="Winged helix-like DNA-binding domain superfamily/Winged helix DNA-binding domain"/>
    <property type="match status" value="1"/>
</dbReference>